<dbReference type="InterPro" id="IPR027417">
    <property type="entry name" value="P-loop_NTPase"/>
</dbReference>
<dbReference type="CDD" id="cd00882">
    <property type="entry name" value="Ras_like_GTPase"/>
    <property type="match status" value="1"/>
</dbReference>
<dbReference type="Gene3D" id="3.40.50.300">
    <property type="entry name" value="P-loop containing nucleotide triphosphate hydrolases"/>
    <property type="match status" value="1"/>
</dbReference>
<evidence type="ECO:0000259" key="1">
    <source>
        <dbReference type="Pfam" id="PF01926"/>
    </source>
</evidence>
<dbReference type="SUPFAM" id="SSF52540">
    <property type="entry name" value="P-loop containing nucleoside triphosphate hydrolases"/>
    <property type="match status" value="1"/>
</dbReference>
<gene>
    <name evidence="2" type="ORF">HYDPIDRAFT_102695</name>
</gene>
<feature type="domain" description="G" evidence="1">
    <location>
        <begin position="3"/>
        <end position="97"/>
    </location>
</feature>
<dbReference type="Pfam" id="PF01926">
    <property type="entry name" value="MMR_HSR1"/>
    <property type="match status" value="1"/>
</dbReference>
<accession>A0A0C9W7H8</accession>
<dbReference type="InterPro" id="IPR006073">
    <property type="entry name" value="GTP-bd"/>
</dbReference>
<dbReference type="AlphaFoldDB" id="A0A0C9W7H8"/>
<dbReference type="HOGENOM" id="CLU_050405_1_0_1"/>
<name>A0A0C9W7H8_9AGAM</name>
<dbReference type="EMBL" id="KN839942">
    <property type="protein sequence ID" value="KIJ58417.1"/>
    <property type="molecule type" value="Genomic_DNA"/>
</dbReference>
<dbReference type="Proteomes" id="UP000053820">
    <property type="component" value="Unassembled WGS sequence"/>
</dbReference>
<dbReference type="OrthoDB" id="8954335at2759"/>
<reference evidence="2 3" key="1">
    <citation type="submission" date="2014-04" db="EMBL/GenBank/DDBJ databases">
        <title>Evolutionary Origins and Diversification of the Mycorrhizal Mutualists.</title>
        <authorList>
            <consortium name="DOE Joint Genome Institute"/>
            <consortium name="Mycorrhizal Genomics Consortium"/>
            <person name="Kohler A."/>
            <person name="Kuo A."/>
            <person name="Nagy L.G."/>
            <person name="Floudas D."/>
            <person name="Copeland A."/>
            <person name="Barry K.W."/>
            <person name="Cichocki N."/>
            <person name="Veneault-Fourrey C."/>
            <person name="LaButti K."/>
            <person name="Lindquist E.A."/>
            <person name="Lipzen A."/>
            <person name="Lundell T."/>
            <person name="Morin E."/>
            <person name="Murat C."/>
            <person name="Riley R."/>
            <person name="Ohm R."/>
            <person name="Sun H."/>
            <person name="Tunlid A."/>
            <person name="Henrissat B."/>
            <person name="Grigoriev I.V."/>
            <person name="Hibbett D.S."/>
            <person name="Martin F."/>
        </authorList>
    </citation>
    <scope>NUCLEOTIDE SEQUENCE [LARGE SCALE GENOMIC DNA]</scope>
    <source>
        <strain evidence="2 3">MD-312</strain>
    </source>
</reference>
<proteinExistence type="predicted"/>
<organism evidence="2 3">
    <name type="scientific">Hydnomerulius pinastri MD-312</name>
    <dbReference type="NCBI Taxonomy" id="994086"/>
    <lineage>
        <taxon>Eukaryota</taxon>
        <taxon>Fungi</taxon>
        <taxon>Dikarya</taxon>
        <taxon>Basidiomycota</taxon>
        <taxon>Agaricomycotina</taxon>
        <taxon>Agaricomycetes</taxon>
        <taxon>Agaricomycetidae</taxon>
        <taxon>Boletales</taxon>
        <taxon>Boletales incertae sedis</taxon>
        <taxon>Leucogyrophana</taxon>
    </lineage>
</organism>
<protein>
    <recommendedName>
        <fullName evidence="1">G domain-containing protein</fullName>
    </recommendedName>
</protein>
<evidence type="ECO:0000313" key="3">
    <source>
        <dbReference type="Proteomes" id="UP000053820"/>
    </source>
</evidence>
<keyword evidence="3" id="KW-1185">Reference proteome</keyword>
<evidence type="ECO:0000313" key="2">
    <source>
        <dbReference type="EMBL" id="KIJ58417.1"/>
    </source>
</evidence>
<dbReference type="GO" id="GO:0005525">
    <property type="term" value="F:GTP binding"/>
    <property type="evidence" value="ECO:0007669"/>
    <property type="project" value="InterPro"/>
</dbReference>
<sequence length="234" mass="26052">MNVIIAGESGIGKSSLINLITDQEVAQTSNDSTACTLQTRSYKFSIDGHDFLLWDTPGFDEGSMTVANARFPELMVRTLVQRLKNAGGIDLLVYCMHGNRAKTGLVNSYKVIRSLVPTTVPFVAVVTRLERYPNQIEDWWAKNEHELSNFGMEFADHACITALPDSSTLPALFRERLSHSRTTVQDLIRTNCCPYAISPTLVSFPSPLTTDDWLQKCTVCGYIRCVISHPDCTL</sequence>